<keyword evidence="1" id="KW-0812">Transmembrane</keyword>
<reference evidence="2" key="2">
    <citation type="submission" date="2020-09" db="EMBL/GenBank/DDBJ databases">
        <authorList>
            <person name="Sun Q."/>
            <person name="Zhou Y."/>
        </authorList>
    </citation>
    <scope>NUCLEOTIDE SEQUENCE</scope>
    <source>
        <strain evidence="2">CGMCC 1.15179</strain>
    </source>
</reference>
<comment type="caution">
    <text evidence="2">The sequence shown here is derived from an EMBL/GenBank/DDBJ whole genome shotgun (WGS) entry which is preliminary data.</text>
</comment>
<feature type="transmembrane region" description="Helical" evidence="1">
    <location>
        <begin position="30"/>
        <end position="46"/>
    </location>
</feature>
<dbReference type="Proteomes" id="UP000625210">
    <property type="component" value="Unassembled WGS sequence"/>
</dbReference>
<dbReference type="AlphaFoldDB" id="A0A8J2VGS9"/>
<keyword evidence="1" id="KW-0472">Membrane</keyword>
<dbReference type="RefSeq" id="WP_188645939.1">
    <property type="nucleotide sequence ID" value="NZ_BMHQ01000001.1"/>
</dbReference>
<feature type="transmembrane region" description="Helical" evidence="1">
    <location>
        <begin position="7"/>
        <end position="24"/>
    </location>
</feature>
<keyword evidence="1" id="KW-1133">Transmembrane helix</keyword>
<evidence type="ECO:0000313" key="2">
    <source>
        <dbReference type="EMBL" id="GGE03566.1"/>
    </source>
</evidence>
<protein>
    <submittedName>
        <fullName evidence="2">Uncharacterized protein</fullName>
    </submittedName>
</protein>
<organism evidence="2 3">
    <name type="scientific">Marinithermofilum abyssi</name>
    <dbReference type="NCBI Taxonomy" id="1571185"/>
    <lineage>
        <taxon>Bacteria</taxon>
        <taxon>Bacillati</taxon>
        <taxon>Bacillota</taxon>
        <taxon>Bacilli</taxon>
        <taxon>Bacillales</taxon>
        <taxon>Thermoactinomycetaceae</taxon>
        <taxon>Marinithermofilum</taxon>
    </lineage>
</organism>
<dbReference type="Pfam" id="PF10710">
    <property type="entry name" value="DUF2512"/>
    <property type="match status" value="1"/>
</dbReference>
<dbReference type="EMBL" id="BMHQ01000001">
    <property type="protein sequence ID" value="GGE03566.1"/>
    <property type="molecule type" value="Genomic_DNA"/>
</dbReference>
<dbReference type="InterPro" id="IPR019649">
    <property type="entry name" value="DUF2512"/>
</dbReference>
<evidence type="ECO:0000313" key="3">
    <source>
        <dbReference type="Proteomes" id="UP000625210"/>
    </source>
</evidence>
<accession>A0A8J2VGS9</accession>
<name>A0A8J2VGS9_9BACL</name>
<feature type="transmembrane region" description="Helical" evidence="1">
    <location>
        <begin position="85"/>
        <end position="107"/>
    </location>
</feature>
<sequence length="112" mass="12678">MNGALKWIMYWTVLNCLSVVTGGLTFSSPWVPAGVAAFWAVVGHLADQWIVPRWGNLLATLAGASFMAVTLWTIPWWVAGTEVRWWAVLLTVLILGTVELVMHRYILRYRVY</sequence>
<feature type="transmembrane region" description="Helical" evidence="1">
    <location>
        <begin position="58"/>
        <end position="79"/>
    </location>
</feature>
<evidence type="ECO:0000256" key="1">
    <source>
        <dbReference type="SAM" id="Phobius"/>
    </source>
</evidence>
<proteinExistence type="predicted"/>
<keyword evidence="3" id="KW-1185">Reference proteome</keyword>
<gene>
    <name evidence="2" type="ORF">GCM10011571_00530</name>
</gene>
<reference evidence="2" key="1">
    <citation type="journal article" date="2014" name="Int. J. Syst. Evol. Microbiol.">
        <title>Complete genome sequence of Corynebacterium casei LMG S-19264T (=DSM 44701T), isolated from a smear-ripened cheese.</title>
        <authorList>
            <consortium name="US DOE Joint Genome Institute (JGI-PGF)"/>
            <person name="Walter F."/>
            <person name="Albersmeier A."/>
            <person name="Kalinowski J."/>
            <person name="Ruckert C."/>
        </authorList>
    </citation>
    <scope>NUCLEOTIDE SEQUENCE</scope>
    <source>
        <strain evidence="2">CGMCC 1.15179</strain>
    </source>
</reference>